<sequence length="445" mass="48081">MLAPTAARRTGLLSTLVANGALYAAHCASVQTPAGVLLLSGCVFRCLSLPLTLYGDQCLCRVACALPELQDAHKDYRDIAEHPRAIVWERRVAAQKLKNDRDRIFRSFRTNNVKMTAPYVAAAALSLYCLGVPAQQIGTFLVQDAGMPIVNPLALSDAAGGHLSTAASTATAALATVDPTLAVAAGLTCFNTLRHLHQRVGFNDRLDGWIGNVRCAVCLSLGTVAVGSLLTGPLTYALGLTGLHFFPPYVAPVWLGMSATTALKTVLINGTAPGRALARLPSYPPQHGTYGEESTAAGHEYRLAFTGVDVEESRRTWKTQKRILDYECDVRLHSSLKKIGLFSDVDEMEYEAEKLERKRAVVRGRRLASTAADGGEVVGETRAAARRRATTRGGGAGDMSVLAEESGSAPSSDYVTQRMEQTQQEEQRYRHAQQAAREAAWKQRR</sequence>
<dbReference type="Proteomes" id="UP001430356">
    <property type="component" value="Unassembled WGS sequence"/>
</dbReference>
<evidence type="ECO:0000256" key="1">
    <source>
        <dbReference type="SAM" id="MobiDB-lite"/>
    </source>
</evidence>
<accession>A0AAW0F070</accession>
<gene>
    <name evidence="2" type="ORF">NESM_000835000</name>
</gene>
<dbReference type="AlphaFoldDB" id="A0AAW0F070"/>
<evidence type="ECO:0000313" key="3">
    <source>
        <dbReference type="Proteomes" id="UP001430356"/>
    </source>
</evidence>
<dbReference type="EMBL" id="JAECZO010000169">
    <property type="protein sequence ID" value="KAK7198710.1"/>
    <property type="molecule type" value="Genomic_DNA"/>
</dbReference>
<protein>
    <submittedName>
        <fullName evidence="2">Uncharacterized protein</fullName>
    </submittedName>
</protein>
<feature type="region of interest" description="Disordered" evidence="1">
    <location>
        <begin position="382"/>
        <end position="445"/>
    </location>
</feature>
<evidence type="ECO:0000313" key="2">
    <source>
        <dbReference type="EMBL" id="KAK7198710.1"/>
    </source>
</evidence>
<organism evidence="2 3">
    <name type="scientific">Novymonas esmeraldas</name>
    <dbReference type="NCBI Taxonomy" id="1808958"/>
    <lineage>
        <taxon>Eukaryota</taxon>
        <taxon>Discoba</taxon>
        <taxon>Euglenozoa</taxon>
        <taxon>Kinetoplastea</taxon>
        <taxon>Metakinetoplastina</taxon>
        <taxon>Trypanosomatida</taxon>
        <taxon>Trypanosomatidae</taxon>
        <taxon>Novymonas</taxon>
    </lineage>
</organism>
<reference evidence="2 3" key="1">
    <citation type="journal article" date="2021" name="MBio">
        <title>A New Model Trypanosomatid, Novymonas esmeraldas: Genomic Perception of Its 'Candidatus Pandoraea novymonadis' Endosymbiont.</title>
        <authorList>
            <person name="Zakharova A."/>
            <person name="Saura A."/>
            <person name="Butenko A."/>
            <person name="Podesvova L."/>
            <person name="Warmusova S."/>
            <person name="Kostygov A.Y."/>
            <person name="Nenarokova A."/>
            <person name="Lukes J."/>
            <person name="Opperdoes F.R."/>
            <person name="Yurchenko V."/>
        </authorList>
    </citation>
    <scope>NUCLEOTIDE SEQUENCE [LARGE SCALE GENOMIC DNA]</scope>
    <source>
        <strain evidence="2 3">E262AT.01</strain>
    </source>
</reference>
<proteinExistence type="predicted"/>
<name>A0AAW0F070_9TRYP</name>
<keyword evidence="3" id="KW-1185">Reference proteome</keyword>
<comment type="caution">
    <text evidence="2">The sequence shown here is derived from an EMBL/GenBank/DDBJ whole genome shotgun (WGS) entry which is preliminary data.</text>
</comment>